<feature type="transmembrane region" description="Helical" evidence="12">
    <location>
        <begin position="161"/>
        <end position="185"/>
    </location>
</feature>
<keyword evidence="10 11" id="KW-0807">Transducer</keyword>
<dbReference type="RefSeq" id="XP_026547060.1">
    <property type="nucleotide sequence ID" value="XM_026691275.1"/>
</dbReference>
<keyword evidence="5" id="KW-0552">Olfaction</keyword>
<dbReference type="PROSITE" id="PS50262">
    <property type="entry name" value="G_PROTEIN_RECEP_F1_2"/>
    <property type="match status" value="1"/>
</dbReference>
<dbReference type="Proteomes" id="UP000504612">
    <property type="component" value="Unplaced"/>
</dbReference>
<proteinExistence type="inferred from homology"/>
<evidence type="ECO:0000256" key="1">
    <source>
        <dbReference type="ARBA" id="ARBA00004651"/>
    </source>
</evidence>
<evidence type="ECO:0000256" key="12">
    <source>
        <dbReference type="SAM" id="Phobius"/>
    </source>
</evidence>
<name>A0A6J1VVE9_9SAUR</name>
<evidence type="ECO:0000256" key="10">
    <source>
        <dbReference type="ARBA" id="ARBA00023224"/>
    </source>
</evidence>
<comment type="similarity">
    <text evidence="11">Belongs to the G-protein coupled receptor 1 family.</text>
</comment>
<feature type="transmembrane region" description="Helical" evidence="12">
    <location>
        <begin position="274"/>
        <end position="295"/>
    </location>
</feature>
<keyword evidence="4 11" id="KW-0812">Transmembrane</keyword>
<evidence type="ECO:0000313" key="16">
    <source>
        <dbReference type="RefSeq" id="XP_026547061.1"/>
    </source>
</evidence>
<evidence type="ECO:0000313" key="15">
    <source>
        <dbReference type="RefSeq" id="XP_026547060.1"/>
    </source>
</evidence>
<dbReference type="InterPro" id="IPR000725">
    <property type="entry name" value="Olfact_rcpt"/>
</dbReference>
<evidence type="ECO:0000256" key="7">
    <source>
        <dbReference type="ARBA" id="ARBA00023040"/>
    </source>
</evidence>
<keyword evidence="14" id="KW-1185">Reference proteome</keyword>
<dbReference type="KEGG" id="nss:113428740"/>
<evidence type="ECO:0000313" key="14">
    <source>
        <dbReference type="Proteomes" id="UP000504612"/>
    </source>
</evidence>
<evidence type="ECO:0000256" key="5">
    <source>
        <dbReference type="ARBA" id="ARBA00022725"/>
    </source>
</evidence>
<comment type="subcellular location">
    <subcellularLocation>
        <location evidence="1">Cell membrane</location>
        <topology evidence="1">Multi-pass membrane protein</topology>
    </subcellularLocation>
</comment>
<dbReference type="InterPro" id="IPR017452">
    <property type="entry name" value="GPCR_Rhodpsn_7TM"/>
</dbReference>
<feature type="domain" description="G-protein coupled receptors family 1 profile" evidence="13">
    <location>
        <begin position="175"/>
        <end position="423"/>
    </location>
</feature>
<keyword evidence="6 12" id="KW-1133">Transmembrane helix</keyword>
<feature type="transmembrane region" description="Helical" evidence="12">
    <location>
        <begin position="329"/>
        <end position="349"/>
    </location>
</feature>
<keyword evidence="9 11" id="KW-0675">Receptor</keyword>
<dbReference type="GeneID" id="113428739"/>
<keyword evidence="8 12" id="KW-0472">Membrane</keyword>
<dbReference type="FunFam" id="1.20.1070.10:FF:000015">
    <property type="entry name" value="Olfactory receptor"/>
    <property type="match status" value="1"/>
</dbReference>
<evidence type="ECO:0000256" key="2">
    <source>
        <dbReference type="ARBA" id="ARBA00022475"/>
    </source>
</evidence>
<dbReference type="PANTHER" id="PTHR26453">
    <property type="entry name" value="OLFACTORY RECEPTOR"/>
    <property type="match status" value="1"/>
</dbReference>
<sequence>MVLKSVQAFARRAGCGGGGAGEVGLQPGLASFELVPKPILCLDKMPILEGFGQLEDPAPTNTVFLINDLKLPITTLNIAALSAGTSVVPQGSVLGSGFSNIFINDGGMRGLKGHSPYLQMTACEGEFLTLWKETEKWGNGTTVTEFVLLGLSTNFRVRAGLFVLFLVIYLIAVAGNGLILMLIIVDSHLHTPMYFFLSNLSFIDISYITTSVPQMLVHCFMDRPTIPLGRCFAQMSSALLLGVVECLLLAVMAYDRFVAICYPLSYNLIMSRNLCIQLSASVWVSGFLLTIIPFFTMQATLCGPNVVNHFKCELQAVLKVTCSDTHANGITLIITSVFTLALPFFFIVVTYGRIGCTVLHIHSTQGRSKALSTCGSHLTVVSIYYGTLLAMYLRPQAKTFSNREKVVAVFYSLVIPMLNPIIYSLRNRDVKGAFCRLAGKKVEEPG</sequence>
<keyword evidence="3" id="KW-0716">Sensory transduction</keyword>
<dbReference type="AlphaFoldDB" id="A0A6J1VVE9"/>
<dbReference type="GO" id="GO:0004930">
    <property type="term" value="F:G protein-coupled receptor activity"/>
    <property type="evidence" value="ECO:0007669"/>
    <property type="project" value="UniProtKB-KW"/>
</dbReference>
<dbReference type="PROSITE" id="PS00237">
    <property type="entry name" value="G_PROTEIN_RECEP_F1_1"/>
    <property type="match status" value="1"/>
</dbReference>
<evidence type="ECO:0000256" key="11">
    <source>
        <dbReference type="RuleBase" id="RU000688"/>
    </source>
</evidence>
<evidence type="ECO:0000256" key="4">
    <source>
        <dbReference type="ARBA" id="ARBA00022692"/>
    </source>
</evidence>
<evidence type="ECO:0000259" key="13">
    <source>
        <dbReference type="PROSITE" id="PS50262"/>
    </source>
</evidence>
<protein>
    <submittedName>
        <fullName evidence="15 16">Olfactory receptor 13H1-like</fullName>
    </submittedName>
</protein>
<evidence type="ECO:0000256" key="9">
    <source>
        <dbReference type="ARBA" id="ARBA00023170"/>
    </source>
</evidence>
<feature type="transmembrane region" description="Helical" evidence="12">
    <location>
        <begin position="370"/>
        <end position="394"/>
    </location>
</feature>
<dbReference type="RefSeq" id="XP_026547061.1">
    <property type="nucleotide sequence ID" value="XM_026691276.1"/>
</dbReference>
<keyword evidence="7 11" id="KW-0297">G-protein coupled receptor</keyword>
<feature type="transmembrane region" description="Helical" evidence="12">
    <location>
        <begin position="406"/>
        <end position="425"/>
    </location>
</feature>
<dbReference type="SUPFAM" id="SSF81321">
    <property type="entry name" value="Family A G protein-coupled receptor-like"/>
    <property type="match status" value="1"/>
</dbReference>
<evidence type="ECO:0000256" key="8">
    <source>
        <dbReference type="ARBA" id="ARBA00023136"/>
    </source>
</evidence>
<reference evidence="15 16" key="1">
    <citation type="submission" date="2025-04" db="UniProtKB">
        <authorList>
            <consortium name="RefSeq"/>
        </authorList>
    </citation>
    <scope>IDENTIFICATION</scope>
</reference>
<dbReference type="PRINTS" id="PR00237">
    <property type="entry name" value="GPCRRHODOPSN"/>
</dbReference>
<dbReference type="CDD" id="cd15431">
    <property type="entry name" value="7tmA_OR13H-like"/>
    <property type="match status" value="1"/>
</dbReference>
<evidence type="ECO:0000256" key="6">
    <source>
        <dbReference type="ARBA" id="ARBA00022989"/>
    </source>
</evidence>
<dbReference type="InterPro" id="IPR000276">
    <property type="entry name" value="GPCR_Rhodpsn"/>
</dbReference>
<dbReference type="KEGG" id="nss:113428739"/>
<feature type="transmembrane region" description="Helical" evidence="12">
    <location>
        <begin position="192"/>
        <end position="212"/>
    </location>
</feature>
<dbReference type="PRINTS" id="PR00245">
    <property type="entry name" value="OLFACTORYR"/>
</dbReference>
<keyword evidence="2" id="KW-1003">Cell membrane</keyword>
<organism evidence="14 15">
    <name type="scientific">Notechis scutatus</name>
    <name type="common">mainland tiger snake</name>
    <dbReference type="NCBI Taxonomy" id="8663"/>
    <lineage>
        <taxon>Eukaryota</taxon>
        <taxon>Metazoa</taxon>
        <taxon>Chordata</taxon>
        <taxon>Craniata</taxon>
        <taxon>Vertebrata</taxon>
        <taxon>Euteleostomi</taxon>
        <taxon>Lepidosauria</taxon>
        <taxon>Squamata</taxon>
        <taxon>Bifurcata</taxon>
        <taxon>Unidentata</taxon>
        <taxon>Episquamata</taxon>
        <taxon>Toxicofera</taxon>
        <taxon>Serpentes</taxon>
        <taxon>Colubroidea</taxon>
        <taxon>Elapidae</taxon>
        <taxon>Hydrophiinae</taxon>
        <taxon>Notechis</taxon>
    </lineage>
</organism>
<gene>
    <name evidence="15" type="primary">LOC113428739</name>
    <name evidence="16" type="synonym">LOC113428740</name>
</gene>
<dbReference type="GO" id="GO:0005886">
    <property type="term" value="C:plasma membrane"/>
    <property type="evidence" value="ECO:0007669"/>
    <property type="project" value="UniProtKB-SubCell"/>
</dbReference>
<accession>A0A6J1VVE9</accession>
<dbReference type="Gene3D" id="1.20.1070.10">
    <property type="entry name" value="Rhodopsin 7-helix transmembrane proteins"/>
    <property type="match status" value="1"/>
</dbReference>
<feature type="transmembrane region" description="Helical" evidence="12">
    <location>
        <begin position="232"/>
        <end position="254"/>
    </location>
</feature>
<dbReference type="GO" id="GO:0004984">
    <property type="term" value="F:olfactory receptor activity"/>
    <property type="evidence" value="ECO:0007669"/>
    <property type="project" value="InterPro"/>
</dbReference>
<dbReference type="Pfam" id="PF13853">
    <property type="entry name" value="7tm_4"/>
    <property type="match status" value="1"/>
</dbReference>
<evidence type="ECO:0000256" key="3">
    <source>
        <dbReference type="ARBA" id="ARBA00022606"/>
    </source>
</evidence>